<dbReference type="GeneID" id="5002497"/>
<evidence type="ECO:0000313" key="3">
    <source>
        <dbReference type="Proteomes" id="UP000001568"/>
    </source>
</evidence>
<dbReference type="OMA" id="NDCLERW"/>
<dbReference type="Gramene" id="ABO96768">
    <property type="protein sequence ID" value="ABO96768"/>
    <property type="gene ID" value="OSTLU_24679"/>
</dbReference>
<keyword evidence="3" id="KW-1185">Reference proteome</keyword>
<gene>
    <name evidence="2" type="ORF">OSTLU_24679</name>
</gene>
<proteinExistence type="predicted"/>
<dbReference type="Pfam" id="PF15011">
    <property type="entry name" value="CA109-like"/>
    <property type="match status" value="1"/>
</dbReference>
<dbReference type="PANTHER" id="PTHR37904:SF2">
    <property type="entry name" value="OS10G0566900 PROTEIN"/>
    <property type="match status" value="1"/>
</dbReference>
<reference evidence="2 3" key="1">
    <citation type="journal article" date="2007" name="Proc. Natl. Acad. Sci. U.S.A.">
        <title>The tiny eukaryote Ostreococcus provides genomic insights into the paradox of plankton speciation.</title>
        <authorList>
            <person name="Palenik B."/>
            <person name="Grimwood J."/>
            <person name="Aerts A."/>
            <person name="Rouze P."/>
            <person name="Salamov A."/>
            <person name="Putnam N."/>
            <person name="Dupont C."/>
            <person name="Jorgensen R."/>
            <person name="Derelle E."/>
            <person name="Rombauts S."/>
            <person name="Zhou K."/>
            <person name="Otillar R."/>
            <person name="Merchant S.S."/>
            <person name="Podell S."/>
            <person name="Gaasterland T."/>
            <person name="Napoli C."/>
            <person name="Gendler K."/>
            <person name="Manuell A."/>
            <person name="Tai V."/>
            <person name="Vallon O."/>
            <person name="Piganeau G."/>
            <person name="Jancek S."/>
            <person name="Heijde M."/>
            <person name="Jabbari K."/>
            <person name="Bowler C."/>
            <person name="Lohr M."/>
            <person name="Robbens S."/>
            <person name="Werner G."/>
            <person name="Dubchak I."/>
            <person name="Pazour G.J."/>
            <person name="Ren Q."/>
            <person name="Paulsen I."/>
            <person name="Delwiche C."/>
            <person name="Schmutz J."/>
            <person name="Rokhsar D."/>
            <person name="Van de Peer Y."/>
            <person name="Moreau H."/>
            <person name="Grigoriev I.V."/>
        </authorList>
    </citation>
    <scope>NUCLEOTIDE SEQUENCE [LARGE SCALE GENOMIC DNA]</scope>
    <source>
        <strain evidence="2 3">CCE9901</strain>
    </source>
</reference>
<evidence type="ECO:0000256" key="1">
    <source>
        <dbReference type="SAM" id="MobiDB-lite"/>
    </source>
</evidence>
<protein>
    <submittedName>
        <fullName evidence="2">Uncharacterized protein</fullName>
    </submittedName>
</protein>
<dbReference type="STRING" id="436017.A4RYY9"/>
<dbReference type="InterPro" id="IPR029159">
    <property type="entry name" value="CA109-like"/>
</dbReference>
<dbReference type="RefSeq" id="XP_001418475.1">
    <property type="nucleotide sequence ID" value="XM_001418438.1"/>
</dbReference>
<name>A4RYY9_OSTLU</name>
<dbReference type="InterPro" id="IPR038985">
    <property type="entry name" value="OPRN-like"/>
</dbReference>
<dbReference type="EMBL" id="CP000586">
    <property type="protein sequence ID" value="ABO96768.1"/>
    <property type="molecule type" value="Genomic_DNA"/>
</dbReference>
<sequence length="204" mass="22807">METFLNAFRDAYGALARCRARWDDAQGASVALLGTAVNAFERLPAIHDAARARAVDGSEILIDDAFASRVVEAQYAALDRVFARLREECARFDALTRELERAKTDAWTRTRNLKPPPKRAGGERSGPQPSIADCVLGLEEAWRMHKDECALKREIVKRASTCEDAEELKMLLRLFSAQPNLDPEELRLIADRVPVKNVEADTRA</sequence>
<organism evidence="2 3">
    <name type="scientific">Ostreococcus lucimarinus (strain CCE9901)</name>
    <dbReference type="NCBI Taxonomy" id="436017"/>
    <lineage>
        <taxon>Eukaryota</taxon>
        <taxon>Viridiplantae</taxon>
        <taxon>Chlorophyta</taxon>
        <taxon>Mamiellophyceae</taxon>
        <taxon>Mamiellales</taxon>
        <taxon>Bathycoccaceae</taxon>
        <taxon>Ostreococcus</taxon>
    </lineage>
</organism>
<dbReference type="PANTHER" id="PTHR37904">
    <property type="entry name" value="OS10G0566900 PROTEIN"/>
    <property type="match status" value="1"/>
</dbReference>
<dbReference type="KEGG" id="olu:OSTLU_24679"/>
<dbReference type="OrthoDB" id="2018540at2759"/>
<dbReference type="HOGENOM" id="CLU_1345172_0_0_1"/>
<evidence type="ECO:0000313" key="2">
    <source>
        <dbReference type="EMBL" id="ABO96768.1"/>
    </source>
</evidence>
<dbReference type="eggNOG" id="KOG4197">
    <property type="taxonomic scope" value="Eukaryota"/>
</dbReference>
<dbReference type="Proteomes" id="UP000001568">
    <property type="component" value="Chromosome 6"/>
</dbReference>
<feature type="region of interest" description="Disordered" evidence="1">
    <location>
        <begin position="108"/>
        <end position="128"/>
    </location>
</feature>
<accession>A4RYY9</accession>
<dbReference type="AlphaFoldDB" id="A4RYY9"/>